<proteinExistence type="predicted"/>
<keyword evidence="3" id="KW-1185">Reference proteome</keyword>
<gene>
    <name evidence="2" type="ORF">Taro_054697</name>
</gene>
<keyword evidence="1" id="KW-0472">Membrane</keyword>
<organism evidence="2 3">
    <name type="scientific">Colocasia esculenta</name>
    <name type="common">Wild taro</name>
    <name type="synonym">Arum esculentum</name>
    <dbReference type="NCBI Taxonomy" id="4460"/>
    <lineage>
        <taxon>Eukaryota</taxon>
        <taxon>Viridiplantae</taxon>
        <taxon>Streptophyta</taxon>
        <taxon>Embryophyta</taxon>
        <taxon>Tracheophyta</taxon>
        <taxon>Spermatophyta</taxon>
        <taxon>Magnoliopsida</taxon>
        <taxon>Liliopsida</taxon>
        <taxon>Araceae</taxon>
        <taxon>Aroideae</taxon>
        <taxon>Colocasieae</taxon>
        <taxon>Colocasia</taxon>
    </lineage>
</organism>
<keyword evidence="1" id="KW-0812">Transmembrane</keyword>
<comment type="caution">
    <text evidence="2">The sequence shown here is derived from an EMBL/GenBank/DDBJ whole genome shotgun (WGS) entry which is preliminary data.</text>
</comment>
<reference evidence="2" key="1">
    <citation type="submission" date="2017-07" db="EMBL/GenBank/DDBJ databases">
        <title>Taro Niue Genome Assembly and Annotation.</title>
        <authorList>
            <person name="Atibalentja N."/>
            <person name="Keating K."/>
            <person name="Fields C.J."/>
        </authorList>
    </citation>
    <scope>NUCLEOTIDE SEQUENCE</scope>
    <source>
        <strain evidence="2">Niue_2</strain>
        <tissue evidence="2">Leaf</tissue>
    </source>
</reference>
<protein>
    <submittedName>
        <fullName evidence="2">Uncharacterized protein</fullName>
    </submittedName>
</protein>
<feature type="transmembrane region" description="Helical" evidence="1">
    <location>
        <begin position="83"/>
        <end position="105"/>
    </location>
</feature>
<sequence>MSDLPTHHGLEFWDPNSIGDATAHARMGGSFSSVSFLPSQLAVATSPLPPFLIPPPHLLLPPCLPSPSSSESSVLPTSPTSGFYSLVFALCIGLSLPLCALPLFLGRCPQRWGVISRSLWFPPPLLFFSMGRHTIGAGWFRRLGSSRDGDGEGVQKSQRRSPKWRRRLLSVFSPSAWRWRRPDFRFNLKLHVRQSIIALWALAAAKEHD</sequence>
<evidence type="ECO:0000313" key="2">
    <source>
        <dbReference type="EMBL" id="MQM21653.1"/>
    </source>
</evidence>
<dbReference type="EMBL" id="NMUH01011364">
    <property type="protein sequence ID" value="MQM21653.1"/>
    <property type="molecule type" value="Genomic_DNA"/>
</dbReference>
<dbReference type="AlphaFoldDB" id="A0A843XR71"/>
<dbReference type="Proteomes" id="UP000652761">
    <property type="component" value="Unassembled WGS sequence"/>
</dbReference>
<keyword evidence="1" id="KW-1133">Transmembrane helix</keyword>
<accession>A0A843XR71</accession>
<evidence type="ECO:0000256" key="1">
    <source>
        <dbReference type="SAM" id="Phobius"/>
    </source>
</evidence>
<name>A0A843XR71_COLES</name>
<evidence type="ECO:0000313" key="3">
    <source>
        <dbReference type="Proteomes" id="UP000652761"/>
    </source>
</evidence>